<evidence type="ECO:0000256" key="4">
    <source>
        <dbReference type="ARBA" id="ARBA00004406"/>
    </source>
</evidence>
<feature type="non-terminal residue" evidence="16">
    <location>
        <position position="1"/>
    </location>
</feature>
<evidence type="ECO:0000256" key="13">
    <source>
        <dbReference type="ARBA" id="ARBA00023136"/>
    </source>
</evidence>
<evidence type="ECO:0000256" key="3">
    <source>
        <dbReference type="ARBA" id="ARBA00004174"/>
    </source>
</evidence>
<dbReference type="PRINTS" id="PR00463">
    <property type="entry name" value="EP450I"/>
</dbReference>
<keyword evidence="6 14" id="KW-0349">Heme</keyword>
<dbReference type="PANTHER" id="PTHR24300:SF376">
    <property type="entry name" value="CYTOCHROME P450 15A1"/>
    <property type="match status" value="1"/>
</dbReference>
<dbReference type="EMBL" id="JARKIK010000020">
    <property type="protein sequence ID" value="KAK8744978.1"/>
    <property type="molecule type" value="Genomic_DNA"/>
</dbReference>
<dbReference type="InterPro" id="IPR050182">
    <property type="entry name" value="Cytochrome_P450_fam2"/>
</dbReference>
<dbReference type="SUPFAM" id="SSF48264">
    <property type="entry name" value="Cytochrome P450"/>
    <property type="match status" value="1"/>
</dbReference>
<dbReference type="AlphaFoldDB" id="A0AAW0XYK9"/>
<comment type="cofactor">
    <cofactor evidence="1 14">
        <name>heme</name>
        <dbReference type="ChEBI" id="CHEBI:30413"/>
    </cofactor>
</comment>
<comment type="function">
    <text evidence="2">May be involved in the metabolism of insect hormones and in the breakdown of synthetic insecticides.</text>
</comment>
<dbReference type="GO" id="GO:0008395">
    <property type="term" value="F:steroid hydroxylase activity"/>
    <property type="evidence" value="ECO:0007669"/>
    <property type="project" value="TreeGrafter"/>
</dbReference>
<name>A0AAW0XYK9_CHEQU</name>
<feature type="binding site" description="axial binding residue" evidence="14">
    <location>
        <position position="205"/>
    </location>
    <ligand>
        <name>heme</name>
        <dbReference type="ChEBI" id="CHEBI:30413"/>
    </ligand>
    <ligandPart>
        <name>Fe</name>
        <dbReference type="ChEBI" id="CHEBI:18248"/>
    </ligandPart>
</feature>
<evidence type="ECO:0000256" key="2">
    <source>
        <dbReference type="ARBA" id="ARBA00003690"/>
    </source>
</evidence>
<keyword evidence="8" id="KW-0256">Endoplasmic reticulum</keyword>
<evidence type="ECO:0000256" key="6">
    <source>
        <dbReference type="ARBA" id="ARBA00022617"/>
    </source>
</evidence>
<evidence type="ECO:0000256" key="5">
    <source>
        <dbReference type="ARBA" id="ARBA00010617"/>
    </source>
</evidence>
<evidence type="ECO:0000256" key="8">
    <source>
        <dbReference type="ARBA" id="ARBA00022824"/>
    </source>
</evidence>
<keyword evidence="11 14" id="KW-0408">Iron</keyword>
<evidence type="ECO:0000256" key="14">
    <source>
        <dbReference type="PIRSR" id="PIRSR602401-1"/>
    </source>
</evidence>
<dbReference type="PROSITE" id="PS00086">
    <property type="entry name" value="CYTOCHROME_P450"/>
    <property type="match status" value="1"/>
</dbReference>
<evidence type="ECO:0000256" key="11">
    <source>
        <dbReference type="ARBA" id="ARBA00023004"/>
    </source>
</evidence>
<dbReference type="InterPro" id="IPR017972">
    <property type="entry name" value="Cyt_P450_CS"/>
</dbReference>
<evidence type="ECO:0000256" key="1">
    <source>
        <dbReference type="ARBA" id="ARBA00001971"/>
    </source>
</evidence>
<dbReference type="PANTHER" id="PTHR24300">
    <property type="entry name" value="CYTOCHROME P450 508A4-RELATED"/>
    <property type="match status" value="1"/>
</dbReference>
<accession>A0AAW0XYK9</accession>
<dbReference type="GO" id="GO:0005789">
    <property type="term" value="C:endoplasmic reticulum membrane"/>
    <property type="evidence" value="ECO:0007669"/>
    <property type="project" value="UniProtKB-SubCell"/>
</dbReference>
<evidence type="ECO:0000256" key="15">
    <source>
        <dbReference type="RuleBase" id="RU000461"/>
    </source>
</evidence>
<keyword evidence="17" id="KW-1185">Reference proteome</keyword>
<evidence type="ECO:0008006" key="18">
    <source>
        <dbReference type="Google" id="ProtNLM"/>
    </source>
</evidence>
<dbReference type="FunFam" id="1.10.630.10:FF:000238">
    <property type="entry name" value="Cytochrome P450 2A6"/>
    <property type="match status" value="1"/>
</dbReference>
<reference evidence="16 17" key="1">
    <citation type="journal article" date="2024" name="BMC Genomics">
        <title>Genome assembly of redclaw crayfish (Cherax quadricarinatus) provides insights into its immune adaptation and hypoxia tolerance.</title>
        <authorList>
            <person name="Liu Z."/>
            <person name="Zheng J."/>
            <person name="Li H."/>
            <person name="Fang K."/>
            <person name="Wang S."/>
            <person name="He J."/>
            <person name="Zhou D."/>
            <person name="Weng S."/>
            <person name="Chi M."/>
            <person name="Gu Z."/>
            <person name="He J."/>
            <person name="Li F."/>
            <person name="Wang M."/>
        </authorList>
    </citation>
    <scope>NUCLEOTIDE SEQUENCE [LARGE SCALE GENOMIC DNA]</scope>
    <source>
        <strain evidence="16">ZL_2023a</strain>
    </source>
</reference>
<dbReference type="Pfam" id="PF00067">
    <property type="entry name" value="p450"/>
    <property type="match status" value="1"/>
</dbReference>
<comment type="caution">
    <text evidence="16">The sequence shown here is derived from an EMBL/GenBank/DDBJ whole genome shotgun (WGS) entry which is preliminary data.</text>
</comment>
<dbReference type="Proteomes" id="UP001445076">
    <property type="component" value="Unassembled WGS sequence"/>
</dbReference>
<evidence type="ECO:0000256" key="12">
    <source>
        <dbReference type="ARBA" id="ARBA00023033"/>
    </source>
</evidence>
<dbReference type="GO" id="GO:0006805">
    <property type="term" value="P:xenobiotic metabolic process"/>
    <property type="evidence" value="ECO:0007669"/>
    <property type="project" value="TreeGrafter"/>
</dbReference>
<evidence type="ECO:0000313" key="16">
    <source>
        <dbReference type="EMBL" id="KAK8744978.1"/>
    </source>
</evidence>
<keyword evidence="13" id="KW-0472">Membrane</keyword>
<dbReference type="InterPro" id="IPR001128">
    <property type="entry name" value="Cyt_P450"/>
</dbReference>
<comment type="subcellular location">
    <subcellularLocation>
        <location evidence="4">Endoplasmic reticulum membrane</location>
        <topology evidence="4">Peripheral membrane protein</topology>
    </subcellularLocation>
    <subcellularLocation>
        <location evidence="3">Microsome membrane</location>
        <topology evidence="3">Peripheral membrane protein</topology>
    </subcellularLocation>
</comment>
<evidence type="ECO:0000256" key="9">
    <source>
        <dbReference type="ARBA" id="ARBA00022848"/>
    </source>
</evidence>
<dbReference type="GO" id="GO:0005506">
    <property type="term" value="F:iron ion binding"/>
    <property type="evidence" value="ECO:0007669"/>
    <property type="project" value="InterPro"/>
</dbReference>
<dbReference type="GO" id="GO:0006082">
    <property type="term" value="P:organic acid metabolic process"/>
    <property type="evidence" value="ECO:0007669"/>
    <property type="project" value="TreeGrafter"/>
</dbReference>
<dbReference type="GO" id="GO:0016712">
    <property type="term" value="F:oxidoreductase activity, acting on paired donors, with incorporation or reduction of molecular oxygen, reduced flavin or flavoprotein as one donor, and incorporation of one atom of oxygen"/>
    <property type="evidence" value="ECO:0007669"/>
    <property type="project" value="TreeGrafter"/>
</dbReference>
<dbReference type="InterPro" id="IPR036396">
    <property type="entry name" value="Cyt_P450_sf"/>
</dbReference>
<evidence type="ECO:0000256" key="10">
    <source>
        <dbReference type="ARBA" id="ARBA00023002"/>
    </source>
</evidence>
<keyword evidence="7 14" id="KW-0479">Metal-binding</keyword>
<organism evidence="16 17">
    <name type="scientific">Cherax quadricarinatus</name>
    <name type="common">Australian red claw crayfish</name>
    <dbReference type="NCBI Taxonomy" id="27406"/>
    <lineage>
        <taxon>Eukaryota</taxon>
        <taxon>Metazoa</taxon>
        <taxon>Ecdysozoa</taxon>
        <taxon>Arthropoda</taxon>
        <taxon>Crustacea</taxon>
        <taxon>Multicrustacea</taxon>
        <taxon>Malacostraca</taxon>
        <taxon>Eumalacostraca</taxon>
        <taxon>Eucarida</taxon>
        <taxon>Decapoda</taxon>
        <taxon>Pleocyemata</taxon>
        <taxon>Astacidea</taxon>
        <taxon>Parastacoidea</taxon>
        <taxon>Parastacidae</taxon>
        <taxon>Cherax</taxon>
    </lineage>
</organism>
<comment type="similarity">
    <text evidence="5 15">Belongs to the cytochrome P450 family.</text>
</comment>
<proteinExistence type="inferred from homology"/>
<dbReference type="PRINTS" id="PR00385">
    <property type="entry name" value="P450"/>
</dbReference>
<gene>
    <name evidence="16" type="ORF">OTU49_000380</name>
</gene>
<keyword evidence="9" id="KW-0492">Microsome</keyword>
<keyword evidence="10 15" id="KW-0560">Oxidoreductase</keyword>
<evidence type="ECO:0000313" key="17">
    <source>
        <dbReference type="Proteomes" id="UP001445076"/>
    </source>
</evidence>
<sequence length="260" mass="29764">KLYLRSNQRVFNFIRKTVEEHKETFDPDNLRDFIDIYINEVIKRNNIADTTFTDDQLIALCGNIFIAGVETQSSYLSYGFLLTILHPHVMVKIHQELDAVVGHSRLPSNDDRKSLVYTNATLMETFRFRCPTPITVPHRALTDTELQGHRIPAGTVVLNNIYSVHVDPEYWGDPHTFRPERFINPDGSLRVDERLIPFGKGNRSCLGESLARMETFLLFSSLMHHFTFTLDPTVPVSDTEGKMGLTLAPPQFRVFAKARV</sequence>
<keyword evidence="12 15" id="KW-0503">Monooxygenase</keyword>
<protein>
    <recommendedName>
        <fullName evidence="18">Cytochrome P450</fullName>
    </recommendedName>
</protein>
<evidence type="ECO:0000256" key="7">
    <source>
        <dbReference type="ARBA" id="ARBA00022723"/>
    </source>
</evidence>
<dbReference type="GO" id="GO:0020037">
    <property type="term" value="F:heme binding"/>
    <property type="evidence" value="ECO:0007669"/>
    <property type="project" value="InterPro"/>
</dbReference>
<dbReference type="InterPro" id="IPR002401">
    <property type="entry name" value="Cyt_P450_E_grp-I"/>
</dbReference>
<dbReference type="Gene3D" id="1.10.630.10">
    <property type="entry name" value="Cytochrome P450"/>
    <property type="match status" value="1"/>
</dbReference>